<evidence type="ECO:0000313" key="5">
    <source>
        <dbReference type="EMBL" id="GFP21344.1"/>
    </source>
</evidence>
<dbReference type="PRINTS" id="PR00625">
    <property type="entry name" value="JDOMAIN"/>
</dbReference>
<comment type="caution">
    <text evidence="5">The sequence shown here is derived from an EMBL/GenBank/DDBJ whole genome shotgun (WGS) entry which is preliminary data.</text>
</comment>
<dbReference type="EMBL" id="BLSB01000005">
    <property type="protein sequence ID" value="GFP34402.1"/>
    <property type="molecule type" value="Genomic_DNA"/>
</dbReference>
<dbReference type="CDD" id="cd06257">
    <property type="entry name" value="DnaJ"/>
    <property type="match status" value="1"/>
</dbReference>
<dbReference type="GO" id="GO:0031411">
    <property type="term" value="C:gas vesicle"/>
    <property type="evidence" value="ECO:0007669"/>
    <property type="project" value="UniProtKB-SubCell"/>
</dbReference>
<dbReference type="EMBL" id="BLSA01000174">
    <property type="protein sequence ID" value="GFP32857.1"/>
    <property type="molecule type" value="Genomic_DNA"/>
</dbReference>
<dbReference type="SUPFAM" id="SSF46565">
    <property type="entry name" value="Chaperone J-domain"/>
    <property type="match status" value="1"/>
</dbReference>
<dbReference type="Proteomes" id="UP000580051">
    <property type="component" value="Unassembled WGS sequence"/>
</dbReference>
<evidence type="ECO:0000313" key="11">
    <source>
        <dbReference type="Proteomes" id="UP000591948"/>
    </source>
</evidence>
<dbReference type="RefSeq" id="WP_176226476.1">
    <property type="nucleotide sequence ID" value="NZ_BLRV01000037.1"/>
</dbReference>
<dbReference type="GO" id="GO:0031412">
    <property type="term" value="P:gas vesicle organization"/>
    <property type="evidence" value="ECO:0007669"/>
    <property type="project" value="InterPro"/>
</dbReference>
<evidence type="ECO:0000259" key="4">
    <source>
        <dbReference type="PROSITE" id="PS50076"/>
    </source>
</evidence>
<dbReference type="Proteomes" id="UP000576480">
    <property type="component" value="Unassembled WGS sequence"/>
</dbReference>
<dbReference type="EMBL" id="BLRV01000037">
    <property type="protein sequence ID" value="GFP21344.1"/>
    <property type="molecule type" value="Genomic_DNA"/>
</dbReference>
<reference evidence="9 10" key="1">
    <citation type="journal article" date="2020" name="Front. Microbiol.">
        <title>Single-cell genomics of novel Actinobacteria with the Wood-Ljungdahl pathway discovered in a serpentinizing system.</title>
        <authorList>
            <person name="Merino N."/>
            <person name="Kawai M."/>
            <person name="Boyd E.S."/>
            <person name="Colman D.R."/>
            <person name="McGlynn S.E."/>
            <person name="Nealson K.H."/>
            <person name="Kurokawa K."/>
            <person name="Hongoh Y."/>
        </authorList>
    </citation>
    <scope>NUCLEOTIDE SEQUENCE [LARGE SCALE GENOMIC DNA]</scope>
    <source>
        <strain evidence="5 10">S06</strain>
        <strain evidence="6 11">S33</strain>
        <strain evidence="7 9">S42</strain>
        <strain evidence="8">S43</strain>
    </source>
</reference>
<dbReference type="InterPro" id="IPR001623">
    <property type="entry name" value="DnaJ_domain"/>
</dbReference>
<dbReference type="Proteomes" id="UP000568877">
    <property type="component" value="Unassembled WGS sequence"/>
</dbReference>
<protein>
    <recommendedName>
        <fullName evidence="4">J domain-containing protein</fullName>
    </recommendedName>
</protein>
<dbReference type="AlphaFoldDB" id="A0A6V8NPN4"/>
<comment type="subcellular location">
    <subcellularLocation>
        <location evidence="2">Gas vesicle</location>
    </subcellularLocation>
</comment>
<dbReference type="SMART" id="SM00271">
    <property type="entry name" value="DnaJ"/>
    <property type="match status" value="1"/>
</dbReference>
<evidence type="ECO:0000256" key="1">
    <source>
        <dbReference type="ARBA" id="ARBA00022987"/>
    </source>
</evidence>
<dbReference type="Pfam" id="PF00226">
    <property type="entry name" value="DnaJ"/>
    <property type="match status" value="1"/>
</dbReference>
<evidence type="ECO:0000313" key="8">
    <source>
        <dbReference type="EMBL" id="GFP34402.1"/>
    </source>
</evidence>
<evidence type="ECO:0000256" key="3">
    <source>
        <dbReference type="ARBA" id="ARBA00035643"/>
    </source>
</evidence>
<dbReference type="PANTHER" id="PTHR36852">
    <property type="entry name" value="PROTEIN GVPL 2"/>
    <property type="match status" value="1"/>
</dbReference>
<dbReference type="InterPro" id="IPR009430">
    <property type="entry name" value="GvpL/GvpF"/>
</dbReference>
<evidence type="ECO:0000313" key="6">
    <source>
        <dbReference type="EMBL" id="GFP26772.1"/>
    </source>
</evidence>
<evidence type="ECO:0000313" key="9">
    <source>
        <dbReference type="Proteomes" id="UP000568877"/>
    </source>
</evidence>
<keyword evidence="11" id="KW-1185">Reference proteome</keyword>
<accession>A0A6V8NPN4</accession>
<dbReference type="PROSITE" id="PS50076">
    <property type="entry name" value="DNAJ_2"/>
    <property type="match status" value="1"/>
</dbReference>
<evidence type="ECO:0000313" key="10">
    <source>
        <dbReference type="Proteomes" id="UP000580051"/>
    </source>
</evidence>
<evidence type="ECO:0000256" key="2">
    <source>
        <dbReference type="ARBA" id="ARBA00035108"/>
    </source>
</evidence>
<comment type="similarity">
    <text evidence="3">Belongs to the gas vesicle GvpF/GvpL family.</text>
</comment>
<proteinExistence type="inferred from homology"/>
<dbReference type="EMBL" id="BLRY01000005">
    <property type="protein sequence ID" value="GFP26772.1"/>
    <property type="molecule type" value="Genomic_DNA"/>
</dbReference>
<organism evidence="5 10">
    <name type="scientific">Candidatus Hakubella thermalkaliphila</name>
    <dbReference type="NCBI Taxonomy" id="2754717"/>
    <lineage>
        <taxon>Bacteria</taxon>
        <taxon>Bacillati</taxon>
        <taxon>Actinomycetota</taxon>
        <taxon>Actinomycetota incertae sedis</taxon>
        <taxon>Candidatus Hakubellales</taxon>
        <taxon>Candidatus Hakubellaceae</taxon>
        <taxon>Candidatus Hakubella</taxon>
    </lineage>
</organism>
<name>A0A6V8NPN4_9ACTN</name>
<dbReference type="InterPro" id="IPR036869">
    <property type="entry name" value="J_dom_sf"/>
</dbReference>
<dbReference type="Gene3D" id="1.10.287.110">
    <property type="entry name" value="DnaJ domain"/>
    <property type="match status" value="1"/>
</dbReference>
<keyword evidence="1" id="KW-0304">Gas vesicle</keyword>
<dbReference type="Pfam" id="PF06386">
    <property type="entry name" value="GvpL_GvpF"/>
    <property type="match status" value="1"/>
</dbReference>
<dbReference type="PANTHER" id="PTHR36852:SF1">
    <property type="entry name" value="PROTEIN GVPL 2"/>
    <property type="match status" value="1"/>
</dbReference>
<evidence type="ECO:0000313" key="7">
    <source>
        <dbReference type="EMBL" id="GFP32857.1"/>
    </source>
</evidence>
<feature type="domain" description="J" evidence="4">
    <location>
        <begin position="263"/>
        <end position="330"/>
    </location>
</feature>
<gene>
    <name evidence="5" type="ORF">HKBW3S06_00570</name>
    <name evidence="6" type="ORF">HKBW3S33_00186</name>
    <name evidence="7" type="ORF">HKBW3S42_01164</name>
    <name evidence="8" type="ORF">HKBW3S43_00196</name>
</gene>
<sequence>MMANGGKHIYCVIKTDEVRNFGSIGIGGQGDEVCTVPHRDIAAVVSDSPVISYSSLNKEDLIRQLAAHQSVVEQVMKDYTVLPIKFGTIARDVENVKEILKKAYTDFKSALEKMDNKVELDVVALWSDLNSTLQEIGEKKEIKEFKQEIMRKPTDQTYEDRINLGKMVKSVLDEKRNRCATEILEVLKEEAEDFRSHPLMDDSMIMNTAFLINRSKEKEFEQKVNQLNEKYREKIDFRIVGSLPPYSFSTMEVRTVEFEAVDAARKALGLDDEATMFEIKEAYRDLTHKCHPDENPDDIHAMEQFKRVSEAYKMLTYYCQHYKYSFREADVKNFVMVKVLELPESEG</sequence>
<dbReference type="Proteomes" id="UP000591948">
    <property type="component" value="Unassembled WGS sequence"/>
</dbReference>